<dbReference type="Proteomes" id="UP000538406">
    <property type="component" value="Unassembled WGS sequence"/>
</dbReference>
<evidence type="ECO:0000313" key="9">
    <source>
        <dbReference type="EMBL" id="NEM87392.1"/>
    </source>
</evidence>
<reference evidence="7" key="12">
    <citation type="submission" date="2021-03" db="EMBL/GenBank/DDBJ databases">
        <authorList>
            <consortium name="NCBI Pathogen Detection Project"/>
        </authorList>
    </citation>
    <scope>NUCLEOTIDE SEQUENCE</scope>
    <source>
        <strain evidence="7">Escherichia coli</strain>
    </source>
</reference>
<name>A0A094VKX4_ECOLX</name>
<dbReference type="EMBL" id="AASWOY010000048">
    <property type="protein sequence ID" value="EFH6650612.1"/>
    <property type="molecule type" value="Genomic_DNA"/>
</dbReference>
<evidence type="ECO:0000313" key="18">
    <source>
        <dbReference type="Proteomes" id="UP000521991"/>
    </source>
</evidence>
<reference evidence="5 18" key="8">
    <citation type="submission" date="2020-02" db="EMBL/GenBank/DDBJ databases">
        <authorList>
            <consortium name="PulseNet: The National Subtyping Network for Foodborne Disease Surveillance"/>
            <person name="Tarr C.L."/>
            <person name="Trees E."/>
            <person name="Katz L.S."/>
            <person name="Carleton-Romer H.A."/>
            <person name="Stroika S."/>
            <person name="Kucerova Z."/>
            <person name="Roache K.F."/>
            <person name="Sabol A.L."/>
            <person name="Besser J."/>
            <person name="Gerner-Smidt P."/>
        </authorList>
    </citation>
    <scope>NUCLEOTIDE SEQUENCE [LARGE SCALE GENOMIC DNA]</scope>
    <source>
        <strain evidence="5 18">PNUSAE004166</strain>
    </source>
</reference>
<gene>
    <name evidence="11" type="primary">arpA</name>
    <name evidence="10" type="synonym">espL4</name>
    <name evidence="5" type="ORF">BGM66_003883</name>
    <name evidence="4" type="ORF">CTR35_003833</name>
    <name evidence="8" type="ORF">EIZ93_13870</name>
    <name evidence="12" type="ORF">FV293_00045</name>
    <name evidence="9" type="ORF">G3V95_18165</name>
    <name evidence="6" type="ORF">GNW61_17950</name>
    <name evidence="10" type="ORF">HX136_23485</name>
    <name evidence="7" type="ORF">J0541_001951</name>
    <name evidence="11" type="ORF">NCTC8500_05277</name>
</gene>
<reference evidence="4 20" key="3">
    <citation type="submission" date="2018-08" db="EMBL/GenBank/DDBJ databases">
        <authorList>
            <consortium name="NARMS: The National Antimicrobial Resistance Monitoring System"/>
        </authorList>
    </citation>
    <scope>NUCLEOTIDE SEQUENCE [LARGE SCALE GENOMIC DNA]</scope>
    <source>
        <strain evidence="4 20">FSIS11705178</strain>
    </source>
</reference>
<evidence type="ECO:0000313" key="19">
    <source>
        <dbReference type="Proteomes" id="UP000530628"/>
    </source>
</evidence>
<evidence type="ECO:0000313" key="6">
    <source>
        <dbReference type="EMBL" id="EFH6650612.1"/>
    </source>
</evidence>
<dbReference type="Pfam" id="PF07906">
    <property type="entry name" value="Toxin_15"/>
    <property type="match status" value="1"/>
</dbReference>
<dbReference type="InterPro" id="IPR012927">
    <property type="entry name" value="Toxin_15_N"/>
</dbReference>
<dbReference type="Proteomes" id="UP000509796">
    <property type="component" value="Chromosome"/>
</dbReference>
<sequence length="728" mass="82598">MITRIPRSSFSANINNTAQTNEHQTLSELFYKELEDKFSGKELATPLLKSFSENCRQNGRHIFSNKDFVIKFSTSVLQADKKEITIINKNENTTLTQTIAPIFEKYLMEILPQRSDTLDKQELNLKSDRKEKEFPRIKLNGQCYFPGRPQNRIVCRHIAAQYINDIYQNVDYKPHQDDYSSAEKFLTHFNKKCKNQTLALVSSRPEGRCVAACGDFGLVMKAYFDKMESNGISVMAAILLVDNHALTVRLRIKNTTEGCTHYVVSVYDPNVTNDKIRIMSESKENIKHYSLMDFMNVDYSLLKWSNDHVINQSVAIIPALPKEQLLMLKGSVDEITPPLSPATMNLLMAIGQNHQLTQLMIQLQKMPELHRTEMLTAYNSINLPGLYLAINYGNADIVETIFNSLSETGYEGLLSKKNLMHILEAKDKNGFSGLFLAISRKDKNVVTSILNALPKLAATHHLDNEQVYKFLSAKNRTSSHVLYHVMANGDADMLKIVLNALPLLIRTCHLTKEQVLDLLKAKDFYGCPGLYLAMQNGHSDIVKVILEALPSLAQEINISASDIVDLLTAKSLARDTGLFMAMQRGHMNVINTIFNALPTLFNTFKFDKKNMKPLLLANNSNEYPGLFSAIQHKQQNVVETVYLALSDHARLFGFTAEDIMDFWQHKAPQKYSAFELAFEFGHRVIAELILNTLNKMAESFGFTDNPRYIAEKNYMEALLKKASPHTVR</sequence>
<feature type="domain" description="ShET2 enterotoxin N-terminal" evidence="3">
    <location>
        <begin position="121"/>
        <end position="379"/>
    </location>
</feature>
<accession>A0A094VKX4</accession>
<evidence type="ECO:0000313" key="7">
    <source>
        <dbReference type="EMBL" id="HBB1573050.1"/>
    </source>
</evidence>
<evidence type="ECO:0000313" key="5">
    <source>
        <dbReference type="EMBL" id="EFH0367388.1"/>
    </source>
</evidence>
<dbReference type="EMBL" id="UGFG01000001">
    <property type="protein sequence ID" value="STM41389.1"/>
    <property type="molecule type" value="Genomic_DNA"/>
</dbReference>
<dbReference type="InterPro" id="IPR036770">
    <property type="entry name" value="Ankyrin_rpt-contain_sf"/>
</dbReference>
<evidence type="ECO:0000256" key="1">
    <source>
        <dbReference type="ARBA" id="ARBA00022737"/>
    </source>
</evidence>
<dbReference type="EMBL" id="AASURL010000076">
    <property type="protein sequence ID" value="EFH0367388.1"/>
    <property type="molecule type" value="Genomic_DNA"/>
</dbReference>
<dbReference type="PANTHER" id="PTHR24186:SF38">
    <property type="entry name" value="ANKYRIN REPEAT FAMILY PROTEIN"/>
    <property type="match status" value="1"/>
</dbReference>
<dbReference type="EMBL" id="AASHPR010000043">
    <property type="protein sequence ID" value="EFC3526626.1"/>
    <property type="molecule type" value="Genomic_DNA"/>
</dbReference>
<evidence type="ECO:0000313" key="15">
    <source>
        <dbReference type="Proteomes" id="UP000359125"/>
    </source>
</evidence>
<reference evidence="10" key="11">
    <citation type="submission" date="2020-06" db="EMBL/GenBank/DDBJ databases">
        <authorList>
            <person name="Ramsay J.P."/>
            <person name="Colombi E."/>
            <person name="Mowlaboccus S."/>
        </authorList>
    </citation>
    <scope>NUCLEOTIDE SEQUENCE</scope>
    <source>
        <strain evidence="10">EC2</strain>
    </source>
</reference>
<keyword evidence="1" id="KW-0677">Repeat</keyword>
<dbReference type="Gene3D" id="1.25.40.20">
    <property type="entry name" value="Ankyrin repeat-containing domain"/>
    <property type="match status" value="1"/>
</dbReference>
<dbReference type="EMBL" id="CP058571">
    <property type="protein sequence ID" value="QLG59526.1"/>
    <property type="molecule type" value="Genomic_DNA"/>
</dbReference>
<reference evidence="11 13" key="2">
    <citation type="submission" date="2018-06" db="EMBL/GenBank/DDBJ databases">
        <authorList>
            <consortium name="Pathogen Informatics"/>
            <person name="Doyle S."/>
        </authorList>
    </citation>
    <scope>NUCLEOTIDE SEQUENCE [LARGE SCALE GENOMIC DNA]</scope>
    <source>
        <strain evidence="11 13">NCTC8500</strain>
    </source>
</reference>
<reference evidence="12 14" key="5">
    <citation type="submission" date="2019-08" db="EMBL/GenBank/DDBJ databases">
        <title>Whole genome analysis of cultivated E. coli strains isolated from CD patients and healthy donors.</title>
        <authorList>
            <person name="Siniagina M.N."/>
            <person name="Markelova M.I."/>
            <person name="Laikov A.V."/>
            <person name="Boulygina E.A."/>
            <person name="Khusnutdinova D.R."/>
            <person name="Kharchenko A."/>
            <person name="Grigoryeva T.V."/>
        </authorList>
    </citation>
    <scope>NUCLEOTIDE SEQUENCE [LARGE SCALE GENOMIC DNA]</scope>
    <source>
        <strain evidence="12 14">1_45_11</strain>
    </source>
</reference>
<reference evidence="7" key="1">
    <citation type="journal article" date="2018" name="Genome Biol.">
        <title>SKESA: strategic k-mer extension for scrupulous assemblies.</title>
        <authorList>
            <person name="Souvorov A."/>
            <person name="Agarwala R."/>
            <person name="Lipman D.J."/>
        </authorList>
    </citation>
    <scope>NUCLEOTIDE SEQUENCE</scope>
    <source>
        <strain evidence="7">Escherichia coli</strain>
    </source>
</reference>
<evidence type="ECO:0000313" key="16">
    <source>
        <dbReference type="Proteomes" id="UP000469708"/>
    </source>
</evidence>
<evidence type="ECO:0000313" key="20">
    <source>
        <dbReference type="Proteomes" id="UP000538406"/>
    </source>
</evidence>
<dbReference type="SMR" id="A0A094VKX4"/>
<dbReference type="EMBL" id="DADUEU010000009">
    <property type="protein sequence ID" value="HBB1573050.1"/>
    <property type="molecule type" value="Genomic_DNA"/>
</dbReference>
<dbReference type="SMART" id="SM00248">
    <property type="entry name" value="ANK"/>
    <property type="match status" value="6"/>
</dbReference>
<reference evidence="6 19" key="6">
    <citation type="submission" date="2019-11" db="EMBL/GenBank/DDBJ databases">
        <authorList>
            <consortium name="GenomeTrakr network: Whole genome sequencing for foodborne pathogen traceback"/>
        </authorList>
    </citation>
    <scope>NUCLEOTIDE SEQUENCE [LARGE SCALE GENOMIC DNA]</scope>
    <source>
        <strain evidence="6 19">PSU-2072</strain>
    </source>
</reference>
<dbReference type="Proteomes" id="UP000254429">
    <property type="component" value="Unassembled WGS sequence"/>
</dbReference>
<reference evidence="8 15" key="4">
    <citation type="journal article" date="2019" name="Environ. Health Perspect.">
        <title>Inter-host Transmission of Carbapenemase-Producing Escherichia coli among Humans and Backyard Animals.</title>
        <authorList>
            <person name="Li J."/>
            <person name="Bi Z."/>
            <person name="Ma S."/>
            <person name="Chen B."/>
            <person name="Cai C."/>
            <person name="He J."/>
            <person name="Schwarz S."/>
            <person name="Sun C."/>
            <person name="Zhou Y."/>
            <person name="Yin J."/>
            <person name="Hulth A."/>
            <person name="Wang Y."/>
            <person name="Shen Z."/>
            <person name="Wang S."/>
            <person name="Wu C."/>
            <person name="Nilsson L.E."/>
            <person name="Walsh T.R."/>
            <person name="Borjesson S."/>
            <person name="Shen J."/>
            <person name="Sun Q."/>
            <person name="Wang Y."/>
        </authorList>
    </citation>
    <scope>NUCLEOTIDE SEQUENCE [LARGE SCALE GENOMIC DNA]</scope>
    <source>
        <strain evidence="8 15">A016f</strain>
    </source>
</reference>
<evidence type="ECO:0000313" key="8">
    <source>
        <dbReference type="EMBL" id="MQK25381.1"/>
    </source>
</evidence>
<evidence type="ECO:0000313" key="14">
    <source>
        <dbReference type="Proteomes" id="UP000321295"/>
    </source>
</evidence>
<dbReference type="EMBL" id="JAAGYI010000032">
    <property type="protein sequence ID" value="NEM87392.1"/>
    <property type="molecule type" value="Genomic_DNA"/>
</dbReference>
<reference evidence="9 16" key="9">
    <citation type="submission" date="2020-02" db="EMBL/GenBank/DDBJ databases">
        <authorList>
            <person name="Subbiah M."/>
            <person name="Call D."/>
        </authorList>
    </citation>
    <scope>NUCLEOTIDE SEQUENCE [LARGE SCALE GENOMIC DNA]</scope>
    <source>
        <strain evidence="9 16">8375wC2</strain>
    </source>
</reference>
<evidence type="ECO:0000313" key="10">
    <source>
        <dbReference type="EMBL" id="QLG59526.1"/>
    </source>
</evidence>
<dbReference type="Proteomes" id="UP000870292">
    <property type="component" value="Unassembled WGS sequence"/>
</dbReference>
<dbReference type="InterPro" id="IPR002110">
    <property type="entry name" value="Ankyrin_rpt"/>
</dbReference>
<dbReference type="Proteomes" id="UP000359125">
    <property type="component" value="Unassembled WGS sequence"/>
</dbReference>
<dbReference type="Proteomes" id="UP000321295">
    <property type="component" value="Unassembled WGS sequence"/>
</dbReference>
<dbReference type="OMA" id="KWSNDHI"/>
<evidence type="ECO:0000313" key="12">
    <source>
        <dbReference type="EMBL" id="TXQ39067.1"/>
    </source>
</evidence>
<evidence type="ECO:0000259" key="3">
    <source>
        <dbReference type="Pfam" id="PF07906"/>
    </source>
</evidence>
<dbReference type="RefSeq" id="WP_000632913.1">
    <property type="nucleotide sequence ID" value="NZ_AP021946.1"/>
</dbReference>
<evidence type="ECO:0000256" key="2">
    <source>
        <dbReference type="ARBA" id="ARBA00023043"/>
    </source>
</evidence>
<dbReference type="SUPFAM" id="SSF48403">
    <property type="entry name" value="Ankyrin repeat"/>
    <property type="match status" value="1"/>
</dbReference>
<dbReference type="AlphaFoldDB" id="A0A094VKX4"/>
<dbReference type="Proteomes" id="UP000530628">
    <property type="component" value="Unassembled WGS sequence"/>
</dbReference>
<dbReference type="GO" id="GO:0005886">
    <property type="term" value="C:plasma membrane"/>
    <property type="evidence" value="ECO:0007669"/>
    <property type="project" value="TreeGrafter"/>
</dbReference>
<reference evidence="17" key="10">
    <citation type="submission" date="2020-06" db="EMBL/GenBank/DDBJ databases">
        <title>Identification and Characterisation of Fosfomycin Resistance in Escherichia coli Urinary Tract Infection Isolates from Australia.</title>
        <authorList>
            <person name="Mowlaboccus S."/>
            <person name="Daley D."/>
            <person name="Pang S."/>
            <person name="Gottlieb T."/>
            <person name="Nimmo G.R."/>
            <person name="George N."/>
            <person name="Korman T.M."/>
            <person name="Strietberg R."/>
            <person name="Robson J."/>
            <person name="Peachey G."/>
            <person name="Collignon P."/>
            <person name="Bradbury S."/>
            <person name="Colombi E."/>
            <person name="Ramsay J.P."/>
            <person name="Rogers B.A."/>
            <person name="Coombs G.W."/>
        </authorList>
    </citation>
    <scope>NUCLEOTIDE SEQUENCE [LARGE SCALE GENOMIC DNA]</scope>
    <source>
        <strain evidence="17">EC2</strain>
    </source>
</reference>
<evidence type="ECO:0000313" key="13">
    <source>
        <dbReference type="Proteomes" id="UP000254429"/>
    </source>
</evidence>
<evidence type="ECO:0000313" key="4">
    <source>
        <dbReference type="EMBL" id="EFC3526626.1"/>
    </source>
</evidence>
<proteinExistence type="predicted"/>
<dbReference type="EMBL" id="VRXD01000001">
    <property type="protein sequence ID" value="TXQ39067.1"/>
    <property type="molecule type" value="Genomic_DNA"/>
</dbReference>
<dbReference type="Proteomes" id="UP000521991">
    <property type="component" value="Unassembled WGS sequence"/>
</dbReference>
<dbReference type="EMBL" id="RYCF01000041">
    <property type="protein sequence ID" value="MQK25381.1"/>
    <property type="molecule type" value="Genomic_DNA"/>
</dbReference>
<organism evidence="9 16">
    <name type="scientific">Escherichia coli</name>
    <dbReference type="NCBI Taxonomy" id="562"/>
    <lineage>
        <taxon>Bacteria</taxon>
        <taxon>Pseudomonadati</taxon>
        <taxon>Pseudomonadota</taxon>
        <taxon>Gammaproteobacteria</taxon>
        <taxon>Enterobacterales</taxon>
        <taxon>Enterobacteriaceae</taxon>
        <taxon>Escherichia</taxon>
    </lineage>
</organism>
<evidence type="ECO:0000313" key="11">
    <source>
        <dbReference type="EMBL" id="STM41389.1"/>
    </source>
</evidence>
<reference evidence="10" key="7">
    <citation type="journal article" date="2020" name="Int. J. Antimicrob. Agents">
        <title>Identification and characterisation of fosfomycin resistance in Escherichia coli urinary tract infection isolates from Australia.</title>
        <authorList>
            <person name="Mowlaboccus S."/>
            <person name="Daley D."/>
            <person name="Pang S."/>
            <person name="Gottlieb T."/>
            <person name="Merlino J."/>
            <person name="Nimmo G.R."/>
            <person name="George N."/>
            <person name="Korman T.M."/>
            <person name="Streitberg R."/>
            <person name="Robson J."/>
            <person name="Peachey G."/>
            <person name="Collignon P."/>
            <person name="Bradbury S."/>
            <person name="Colombi E."/>
            <person name="Ramsay J.P."/>
            <person name="Rogers B.A."/>
            <person name="Coombs G.W."/>
        </authorList>
    </citation>
    <scope>NUCLEOTIDE SEQUENCE</scope>
    <source>
        <strain evidence="10">EC2</strain>
    </source>
</reference>
<dbReference type="Proteomes" id="UP000469708">
    <property type="component" value="Unassembled WGS sequence"/>
</dbReference>
<keyword evidence="2" id="KW-0040">ANK repeat</keyword>
<protein>
    <submittedName>
        <fullName evidence="8 11">Ankyrin repeat protein A</fullName>
    </submittedName>
    <submittedName>
        <fullName evidence="9">ShET2/EspL2 family type III secretion system effector toxin</fullName>
    </submittedName>
    <submittedName>
        <fullName evidence="10">Type III secretion system effector EspL4</fullName>
    </submittedName>
</protein>
<dbReference type="PANTHER" id="PTHR24186">
    <property type="entry name" value="PROTEIN PHOSPHATASE 1 REGULATORY SUBUNIT"/>
    <property type="match status" value="1"/>
</dbReference>
<evidence type="ECO:0000313" key="17">
    <source>
        <dbReference type="Proteomes" id="UP000509796"/>
    </source>
</evidence>